<dbReference type="Proteomes" id="UP000535182">
    <property type="component" value="Unassembled WGS sequence"/>
</dbReference>
<name>A0A9X0U5L7_9BACT</name>
<dbReference type="Pfam" id="PF13524">
    <property type="entry name" value="Glyco_trans_1_2"/>
    <property type="match status" value="1"/>
</dbReference>
<dbReference type="EMBL" id="JACHEB010000010">
    <property type="protein sequence ID" value="MBB5330563.1"/>
    <property type="molecule type" value="Genomic_DNA"/>
</dbReference>
<keyword evidence="3" id="KW-1185">Reference proteome</keyword>
<organism evidence="2 3">
    <name type="scientific">Tunturiibacter gelidiferens</name>
    <dbReference type="NCBI Taxonomy" id="3069689"/>
    <lineage>
        <taxon>Bacteria</taxon>
        <taxon>Pseudomonadati</taxon>
        <taxon>Acidobacteriota</taxon>
        <taxon>Terriglobia</taxon>
        <taxon>Terriglobales</taxon>
        <taxon>Acidobacteriaceae</taxon>
        <taxon>Tunturiibacter</taxon>
    </lineage>
</organism>
<dbReference type="RefSeq" id="WP_183980085.1">
    <property type="nucleotide sequence ID" value="NZ_JACHEB010000010.1"/>
</dbReference>
<proteinExistence type="predicted"/>
<dbReference type="SUPFAM" id="SSF53756">
    <property type="entry name" value="UDP-Glycosyltransferase/glycogen phosphorylase"/>
    <property type="match status" value="1"/>
</dbReference>
<evidence type="ECO:0000313" key="3">
    <source>
        <dbReference type="Proteomes" id="UP000535182"/>
    </source>
</evidence>
<sequence length="358" mass="41139">MKILYATGLSPNDTSLYRLWALERLGHQVIPFNVFDYESRNPIIRKVNQRLVMGPSVARLNGDLIKIAAAEKPDILWTDKLLYIRPSTLDRMRAMNIATVSYMIDNPFGTRQDPGWRLYMKGIPHYDLHVVQRDKNILDYKSRGARDVIKIQTAYEPTLQFPPPDGWSDANRNREVSFIGTPYDDRAQTLTRLSQECKFPVVISGNPRQWARAMQPAAYKALFNGGELFRDEYREGIWKSKINLSFITHSNCDEFVHKSFEIAGCGGFLLAERSDGHMQRFKEDEEAVFFTGFEELVAKIRRYLPDESARQRIAAAGCVRAARDGYYNDRQVELIVERAQLILQKLKPSAKTEHAGSR</sequence>
<protein>
    <recommendedName>
        <fullName evidence="1">Spore protein YkvP/CgeB glycosyl transferase-like domain-containing protein</fullName>
    </recommendedName>
</protein>
<evidence type="ECO:0000313" key="2">
    <source>
        <dbReference type="EMBL" id="MBB5330563.1"/>
    </source>
</evidence>
<evidence type="ECO:0000259" key="1">
    <source>
        <dbReference type="Pfam" id="PF13524"/>
    </source>
</evidence>
<dbReference type="AlphaFoldDB" id="A0A9X0U5L7"/>
<comment type="caution">
    <text evidence="2">The sequence shown here is derived from an EMBL/GenBank/DDBJ whole genome shotgun (WGS) entry which is preliminary data.</text>
</comment>
<feature type="domain" description="Spore protein YkvP/CgeB glycosyl transferase-like" evidence="1">
    <location>
        <begin position="190"/>
        <end position="332"/>
    </location>
</feature>
<gene>
    <name evidence="2" type="ORF">HDF14_004198</name>
</gene>
<reference evidence="2 3" key="1">
    <citation type="submission" date="2020-08" db="EMBL/GenBank/DDBJ databases">
        <title>Genomic Encyclopedia of Type Strains, Phase IV (KMG-V): Genome sequencing to study the core and pangenomes of soil and plant-associated prokaryotes.</title>
        <authorList>
            <person name="Whitman W."/>
        </authorList>
    </citation>
    <scope>NUCLEOTIDE SEQUENCE [LARGE SCALE GENOMIC DNA]</scope>
    <source>
        <strain evidence="2 3">X5P2</strain>
    </source>
</reference>
<dbReference type="InterPro" id="IPR055259">
    <property type="entry name" value="YkvP/CgeB_Glyco_trans-like"/>
</dbReference>
<accession>A0A9X0U5L7</accession>